<gene>
    <name evidence="2" type="ORF">LVIROSA_LOCUS33728</name>
</gene>
<name>A0AAU9PDQ7_9ASTR</name>
<comment type="caution">
    <text evidence="2">The sequence shown here is derived from an EMBL/GenBank/DDBJ whole genome shotgun (WGS) entry which is preliminary data.</text>
</comment>
<dbReference type="EMBL" id="CAKMRJ010005634">
    <property type="protein sequence ID" value="CAH1448167.1"/>
    <property type="molecule type" value="Genomic_DNA"/>
</dbReference>
<dbReference type="Proteomes" id="UP001157418">
    <property type="component" value="Unassembled WGS sequence"/>
</dbReference>
<sequence>MGSFRDGRSFAAVLSGREGPPPPPPPPPELTRKPISLEVDTFWAHWIDSPLTLIGVVHSLEHLKNLPTGIRLGHSSAYGMKYLGGLSVGIRFRSEGDVDEFLKNENYWREWFIETKRGNSYDALPGRIAWLKIIGLPLHMWSEGNFERIERIAGTVGKVLSPSEISMRLQDVSCGKICVLTKRKIRINEEVAVEFNKNIIKVGISEVDFEWSPFPSCNWSMDDYDGHDRSGDLENLEKNEDSNSEDKDEGISETIISSGWKPINGGLPEDELEEGEFRHGEFTEDEVMEAMDVRREPSPEIRTWVGETPICEARPSGGDPTHGEFQPTPTDKCQRVDRGDDQLVDHSNVVATQVVNNVNIGMLNPDLLKLGCFGPFKCGPVNMGGRKLPKSFGPLNENKDDSELEIDSIDDGSTRKKLRRSSLSRLDLNCNPCNSSDSTHDLNIGDDETISHRSFQSSGQIKSTVRLVDNSEATLTVEIGKMVDVDIEFGNEVLEEVLGMEGESNNHNECALFER</sequence>
<feature type="region of interest" description="Disordered" evidence="1">
    <location>
        <begin position="228"/>
        <end position="275"/>
    </location>
</feature>
<evidence type="ECO:0000313" key="2">
    <source>
        <dbReference type="EMBL" id="CAH1448167.1"/>
    </source>
</evidence>
<dbReference type="AlphaFoldDB" id="A0AAU9PDQ7"/>
<dbReference type="PANTHER" id="PTHR34427:SF5">
    <property type="entry name" value="DUF4283 DOMAIN-CONTAINING PROTEIN"/>
    <property type="match status" value="1"/>
</dbReference>
<evidence type="ECO:0000256" key="1">
    <source>
        <dbReference type="SAM" id="MobiDB-lite"/>
    </source>
</evidence>
<evidence type="ECO:0008006" key="4">
    <source>
        <dbReference type="Google" id="ProtNLM"/>
    </source>
</evidence>
<evidence type="ECO:0000313" key="3">
    <source>
        <dbReference type="Proteomes" id="UP001157418"/>
    </source>
</evidence>
<protein>
    <recommendedName>
        <fullName evidence="4">DUF4283 domain-containing protein</fullName>
    </recommendedName>
</protein>
<keyword evidence="3" id="KW-1185">Reference proteome</keyword>
<feature type="compositionally biased region" description="Basic and acidic residues" evidence="1">
    <location>
        <begin position="228"/>
        <end position="245"/>
    </location>
</feature>
<proteinExistence type="predicted"/>
<dbReference type="PANTHER" id="PTHR34427">
    <property type="entry name" value="DUF4283 DOMAIN PROTEIN"/>
    <property type="match status" value="1"/>
</dbReference>
<accession>A0AAU9PDQ7</accession>
<feature type="region of interest" description="Disordered" evidence="1">
    <location>
        <begin position="1"/>
        <end position="30"/>
    </location>
</feature>
<reference evidence="2 3" key="1">
    <citation type="submission" date="2022-01" db="EMBL/GenBank/DDBJ databases">
        <authorList>
            <person name="Xiong W."/>
            <person name="Schranz E."/>
        </authorList>
    </citation>
    <scope>NUCLEOTIDE SEQUENCE [LARGE SCALE GENOMIC DNA]</scope>
</reference>
<organism evidence="2 3">
    <name type="scientific">Lactuca virosa</name>
    <dbReference type="NCBI Taxonomy" id="75947"/>
    <lineage>
        <taxon>Eukaryota</taxon>
        <taxon>Viridiplantae</taxon>
        <taxon>Streptophyta</taxon>
        <taxon>Embryophyta</taxon>
        <taxon>Tracheophyta</taxon>
        <taxon>Spermatophyta</taxon>
        <taxon>Magnoliopsida</taxon>
        <taxon>eudicotyledons</taxon>
        <taxon>Gunneridae</taxon>
        <taxon>Pentapetalae</taxon>
        <taxon>asterids</taxon>
        <taxon>campanulids</taxon>
        <taxon>Asterales</taxon>
        <taxon>Asteraceae</taxon>
        <taxon>Cichorioideae</taxon>
        <taxon>Cichorieae</taxon>
        <taxon>Lactucinae</taxon>
        <taxon>Lactuca</taxon>
    </lineage>
</organism>
<feature type="compositionally biased region" description="Pro residues" evidence="1">
    <location>
        <begin position="19"/>
        <end position="29"/>
    </location>
</feature>